<evidence type="ECO:0000259" key="7">
    <source>
        <dbReference type="PROSITE" id="PS52029"/>
    </source>
</evidence>
<name>A0ABS2NTW5_9FIRM</name>
<evidence type="ECO:0000256" key="5">
    <source>
        <dbReference type="ARBA" id="ARBA00023316"/>
    </source>
</evidence>
<feature type="domain" description="L,D-TPase catalytic" evidence="7">
    <location>
        <begin position="159"/>
        <end position="285"/>
    </location>
</feature>
<evidence type="ECO:0000313" key="9">
    <source>
        <dbReference type="Proteomes" id="UP001314796"/>
    </source>
</evidence>
<dbReference type="InterPro" id="IPR050979">
    <property type="entry name" value="LD-transpeptidase"/>
</dbReference>
<evidence type="ECO:0000313" key="8">
    <source>
        <dbReference type="EMBL" id="MBM7616302.1"/>
    </source>
</evidence>
<proteinExistence type="predicted"/>
<protein>
    <submittedName>
        <fullName evidence="8">Lipoprotein-anchoring transpeptidase ErfK/SrfK</fullName>
    </submittedName>
</protein>
<gene>
    <name evidence="8" type="ORF">JOC73_002884</name>
</gene>
<reference evidence="8 9" key="1">
    <citation type="submission" date="2021-01" db="EMBL/GenBank/DDBJ databases">
        <title>Genomic Encyclopedia of Type Strains, Phase IV (KMG-IV): sequencing the most valuable type-strain genomes for metagenomic binning, comparative biology and taxonomic classification.</title>
        <authorList>
            <person name="Goeker M."/>
        </authorList>
    </citation>
    <scope>NUCLEOTIDE SEQUENCE [LARGE SCALE GENOMIC DNA]</scope>
    <source>
        <strain evidence="8 9">DSM 25890</strain>
    </source>
</reference>
<dbReference type="PANTHER" id="PTHR30582:SF4">
    <property type="entry name" value="L,D-TRANSPEPTIDASE YQJB-RELATED"/>
    <property type="match status" value="1"/>
</dbReference>
<organism evidence="8 9">
    <name type="scientific">Alkaliphilus hydrothermalis</name>
    <dbReference type="NCBI Taxonomy" id="1482730"/>
    <lineage>
        <taxon>Bacteria</taxon>
        <taxon>Bacillati</taxon>
        <taxon>Bacillota</taxon>
        <taxon>Clostridia</taxon>
        <taxon>Peptostreptococcales</taxon>
        <taxon>Natronincolaceae</taxon>
        <taxon>Alkaliphilus</taxon>
    </lineage>
</organism>
<dbReference type="InterPro" id="IPR005490">
    <property type="entry name" value="LD_TPept_cat_dom"/>
</dbReference>
<keyword evidence="3 6" id="KW-0133">Cell shape</keyword>
<feature type="active site" description="Proton donor/acceptor" evidence="6">
    <location>
        <position position="245"/>
    </location>
</feature>
<dbReference type="SUPFAM" id="SSF47090">
    <property type="entry name" value="PGBD-like"/>
    <property type="match status" value="1"/>
</dbReference>
<keyword evidence="9" id="KW-1185">Reference proteome</keyword>
<dbReference type="PROSITE" id="PS52029">
    <property type="entry name" value="LD_TPASE"/>
    <property type="match status" value="1"/>
</dbReference>
<keyword evidence="8" id="KW-0449">Lipoprotein</keyword>
<keyword evidence="4 6" id="KW-0573">Peptidoglycan synthesis</keyword>
<dbReference type="Pfam" id="PF03734">
    <property type="entry name" value="YkuD"/>
    <property type="match status" value="1"/>
</dbReference>
<dbReference type="InterPro" id="IPR038063">
    <property type="entry name" value="Transpep_catalytic_dom"/>
</dbReference>
<dbReference type="Proteomes" id="UP001314796">
    <property type="component" value="Unassembled WGS sequence"/>
</dbReference>
<comment type="pathway">
    <text evidence="1 6">Cell wall biogenesis; peptidoglycan biosynthesis.</text>
</comment>
<evidence type="ECO:0000256" key="1">
    <source>
        <dbReference type="ARBA" id="ARBA00004752"/>
    </source>
</evidence>
<keyword evidence="2" id="KW-0808">Transferase</keyword>
<evidence type="ECO:0000256" key="4">
    <source>
        <dbReference type="ARBA" id="ARBA00022984"/>
    </source>
</evidence>
<evidence type="ECO:0000256" key="6">
    <source>
        <dbReference type="PROSITE-ProRule" id="PRU01373"/>
    </source>
</evidence>
<dbReference type="SUPFAM" id="SSF141523">
    <property type="entry name" value="L,D-transpeptidase catalytic domain-like"/>
    <property type="match status" value="1"/>
</dbReference>
<keyword evidence="5 6" id="KW-0961">Cell wall biogenesis/degradation</keyword>
<sequence length="303" mass="34294">MKNFVSTVLVFLLMLTPVYGGNGLGEIEVPSFQTEMEALKQLEIQQFRELHELKKLEKLNQIREIRQRLEALQVTNTEEFGEEVDEYTSILKELGYYKQDDDSAEEINNRNALIRFQSDHNLIVDGLFGSKSNETLLKRLKDDDFKHRDTINEAPTEEKWIVVNKTKRILTLYRGSQVIKKYPIAQGKLSNLTPEGKFSIVSKVINPMWGGAGIAQPVAGGSPKNPLGYRWMGLSIDGGSSYGIHGNNSPESIGTNASMGCIRMINSDVEELYNLVSMKTIVWIGTDEQLKEWGIDQTSYIKR</sequence>
<comment type="caution">
    <text evidence="8">The sequence shown here is derived from an EMBL/GenBank/DDBJ whole genome shotgun (WGS) entry which is preliminary data.</text>
</comment>
<dbReference type="RefSeq" id="WP_243427995.1">
    <property type="nucleotide sequence ID" value="NZ_JAFBEE010000030.1"/>
</dbReference>
<dbReference type="CDD" id="cd16913">
    <property type="entry name" value="YkuD_like"/>
    <property type="match status" value="1"/>
</dbReference>
<accession>A0ABS2NTW5</accession>
<dbReference type="InterPro" id="IPR036366">
    <property type="entry name" value="PGBDSf"/>
</dbReference>
<dbReference type="PANTHER" id="PTHR30582">
    <property type="entry name" value="L,D-TRANSPEPTIDASE"/>
    <property type="match status" value="1"/>
</dbReference>
<dbReference type="Gene3D" id="1.10.101.10">
    <property type="entry name" value="PGBD-like superfamily/PGBD"/>
    <property type="match status" value="1"/>
</dbReference>
<dbReference type="Gene3D" id="2.40.440.10">
    <property type="entry name" value="L,D-transpeptidase catalytic domain-like"/>
    <property type="match status" value="1"/>
</dbReference>
<dbReference type="InterPro" id="IPR036365">
    <property type="entry name" value="PGBD-like_sf"/>
</dbReference>
<evidence type="ECO:0000256" key="2">
    <source>
        <dbReference type="ARBA" id="ARBA00022679"/>
    </source>
</evidence>
<evidence type="ECO:0000256" key="3">
    <source>
        <dbReference type="ARBA" id="ARBA00022960"/>
    </source>
</evidence>
<dbReference type="EMBL" id="JAFBEE010000030">
    <property type="protein sequence ID" value="MBM7616302.1"/>
    <property type="molecule type" value="Genomic_DNA"/>
</dbReference>
<feature type="active site" description="Nucleophile" evidence="6">
    <location>
        <position position="261"/>
    </location>
</feature>